<dbReference type="SUPFAM" id="SSF49758">
    <property type="entry name" value="Calpain large subunit, middle domain (domain III)"/>
    <property type="match status" value="3"/>
</dbReference>
<evidence type="ECO:0000256" key="4">
    <source>
        <dbReference type="ARBA" id="ARBA00022807"/>
    </source>
</evidence>
<dbReference type="GO" id="GO:0004198">
    <property type="term" value="F:calcium-dependent cysteine-type endopeptidase activity"/>
    <property type="evidence" value="ECO:0007669"/>
    <property type="project" value="InterPro"/>
</dbReference>
<evidence type="ECO:0000313" key="7">
    <source>
        <dbReference type="Proteomes" id="UP001472866"/>
    </source>
</evidence>
<name>A0AAX4PB51_9CHLO</name>
<dbReference type="GO" id="GO:0006508">
    <property type="term" value="P:proteolysis"/>
    <property type="evidence" value="ECO:0007669"/>
    <property type="project" value="UniProtKB-KW"/>
</dbReference>
<evidence type="ECO:0000256" key="2">
    <source>
        <dbReference type="ARBA" id="ARBA00022670"/>
    </source>
</evidence>
<dbReference type="InterPro" id="IPR022684">
    <property type="entry name" value="Calpain_cysteine_protease"/>
</dbReference>
<accession>A0AAX4PB51</accession>
<evidence type="ECO:0000256" key="1">
    <source>
        <dbReference type="ARBA" id="ARBA00007623"/>
    </source>
</evidence>
<dbReference type="Proteomes" id="UP001472866">
    <property type="component" value="Chromosome 06"/>
</dbReference>
<dbReference type="Gene3D" id="2.60.120.380">
    <property type="match status" value="3"/>
</dbReference>
<evidence type="ECO:0000256" key="3">
    <source>
        <dbReference type="ARBA" id="ARBA00022801"/>
    </source>
</evidence>
<feature type="domain" description="Peptidase C2 calpain large subunit" evidence="5">
    <location>
        <begin position="338"/>
        <end position="446"/>
    </location>
</feature>
<organism evidence="6 7">
    <name type="scientific">Chloropicon roscoffensis</name>
    <dbReference type="NCBI Taxonomy" id="1461544"/>
    <lineage>
        <taxon>Eukaryota</taxon>
        <taxon>Viridiplantae</taxon>
        <taxon>Chlorophyta</taxon>
        <taxon>Chloropicophyceae</taxon>
        <taxon>Chloropicales</taxon>
        <taxon>Chloropicaceae</taxon>
        <taxon>Chloropicon</taxon>
    </lineage>
</organism>
<proteinExistence type="inferred from homology"/>
<dbReference type="EMBL" id="CP151506">
    <property type="protein sequence ID" value="WZN63016.1"/>
    <property type="molecule type" value="Genomic_DNA"/>
</dbReference>
<comment type="similarity">
    <text evidence="1">Belongs to the peptidase C2 family.</text>
</comment>
<dbReference type="PANTHER" id="PTHR10183">
    <property type="entry name" value="CALPAIN"/>
    <property type="match status" value="1"/>
</dbReference>
<sequence length="462" mass="52150">MCVEDFMFIFNTIHVCHFQLATWNQITISGAWYDTTSGGPPPTSDEDATNWLLNPRYLLTVDPAREPKDPDGGQKKRDSKCCITMSLLNDQAGCYSDTYAQSAAAGLLVFAGEMNSFSKFTKPVCHIEPTEADDISATFSLRGQSKFTIVPYASTQDFEGLFTLHVYCEHPVTYRRMPSMHYLNIRGSWVRQLSGGSRQQPTWGCNPQYLVKTVRNTDAIITLKQQPLKGLAEEGQDLCAFGATVAQPEKEYLESFERCSLLLERREIVAKSEFAKKPMIQFLHTFDTKVEDQVIVLSLSPPPRDTQYTLSILSSSPLTLYPVPHMHTVTHKGAFDYDNSGGSSDNADWYKNPKYPLDITVTGKYRVIVQKCGQAWGSSSAQDSMIGFYVLKGEKRTRVRREQILAESLFLPLKRVEHTYQLKAGTQYHVMPVTYSPKVRGRYKVQVESEHEFVFNGSGNTK</sequence>
<keyword evidence="2 6" id="KW-0645">Protease</keyword>
<dbReference type="Pfam" id="PF01067">
    <property type="entry name" value="Calpain_III"/>
    <property type="match status" value="1"/>
</dbReference>
<evidence type="ECO:0000313" key="6">
    <source>
        <dbReference type="EMBL" id="WZN63016.1"/>
    </source>
</evidence>
<keyword evidence="3" id="KW-0378">Hydrolase</keyword>
<dbReference type="InterPro" id="IPR036213">
    <property type="entry name" value="Calpain_III_sf"/>
</dbReference>
<dbReference type="AlphaFoldDB" id="A0AAX4PB51"/>
<keyword evidence="7" id="KW-1185">Reference proteome</keyword>
<dbReference type="PANTHER" id="PTHR10183:SF379">
    <property type="entry name" value="CALPAIN-5"/>
    <property type="match status" value="1"/>
</dbReference>
<evidence type="ECO:0000259" key="5">
    <source>
        <dbReference type="Pfam" id="PF01067"/>
    </source>
</evidence>
<keyword evidence="4" id="KW-0788">Thiol protease</keyword>
<reference evidence="6 7" key="1">
    <citation type="submission" date="2024-03" db="EMBL/GenBank/DDBJ databases">
        <title>Complete genome sequence of the green alga Chloropicon roscoffensis RCC1871.</title>
        <authorList>
            <person name="Lemieux C."/>
            <person name="Pombert J.-F."/>
            <person name="Otis C."/>
            <person name="Turmel M."/>
        </authorList>
    </citation>
    <scope>NUCLEOTIDE SEQUENCE [LARGE SCALE GENOMIC DNA]</scope>
    <source>
        <strain evidence="6 7">RCC1871</strain>
    </source>
</reference>
<gene>
    <name evidence="6" type="ORF">HKI87_06g45610</name>
</gene>
<protein>
    <submittedName>
        <fullName evidence="6">Calpain cysteine protease</fullName>
    </submittedName>
</protein>
<dbReference type="InterPro" id="IPR022682">
    <property type="entry name" value="Calpain_domain_III"/>
</dbReference>